<feature type="region of interest" description="Disordered" evidence="1">
    <location>
        <begin position="187"/>
        <end position="238"/>
    </location>
</feature>
<feature type="compositionally biased region" description="Basic and acidic residues" evidence="1">
    <location>
        <begin position="213"/>
        <end position="223"/>
    </location>
</feature>
<protein>
    <submittedName>
        <fullName evidence="2">Uncharacterized protein</fullName>
    </submittedName>
</protein>
<feature type="compositionally biased region" description="Low complexity" evidence="1">
    <location>
        <begin position="47"/>
        <end position="62"/>
    </location>
</feature>
<proteinExistence type="predicted"/>
<dbReference type="KEGG" id="mis:MICPUN_61163"/>
<name>C1EBR5_MICCC</name>
<dbReference type="GeneID" id="8246375"/>
<dbReference type="Proteomes" id="UP000002009">
    <property type="component" value="Chromosome 9"/>
</dbReference>
<dbReference type="EMBL" id="CP001329">
    <property type="protein sequence ID" value="ACO65459.1"/>
    <property type="molecule type" value="Genomic_DNA"/>
</dbReference>
<evidence type="ECO:0000256" key="1">
    <source>
        <dbReference type="SAM" id="MobiDB-lite"/>
    </source>
</evidence>
<keyword evidence="3" id="KW-1185">Reference proteome</keyword>
<sequence>MTFRGHLNAGPLMELIEDTHPLGRKRELAGITPDTHRAEYDFLVGEPGAPSAPDAPGALALPKQQPFKVGWKGKARAEEPAKDRFEKIEQRFQKREAFLPIRREYIRDNNDKTGLHPITGEVVDANKHVKCNGRDIDPDVRSRGPRHLPERTPAMSAFDERRALRAETRRPIREDFILKEGLANAPPDRLSARDNFVPPSSRLPDGRWATGHELVDVGGDARRSPPKIYTPYALDEEE</sequence>
<dbReference type="AlphaFoldDB" id="C1EBR5"/>
<reference evidence="2 3" key="1">
    <citation type="journal article" date="2009" name="Science">
        <title>Green evolution and dynamic adaptations revealed by genomes of the marine picoeukaryotes Micromonas.</title>
        <authorList>
            <person name="Worden A.Z."/>
            <person name="Lee J.H."/>
            <person name="Mock T."/>
            <person name="Rouze P."/>
            <person name="Simmons M.P."/>
            <person name="Aerts A.L."/>
            <person name="Allen A.E."/>
            <person name="Cuvelier M.L."/>
            <person name="Derelle E."/>
            <person name="Everett M.V."/>
            <person name="Foulon E."/>
            <person name="Grimwood J."/>
            <person name="Gundlach H."/>
            <person name="Henrissat B."/>
            <person name="Napoli C."/>
            <person name="McDonald S.M."/>
            <person name="Parker M.S."/>
            <person name="Rombauts S."/>
            <person name="Salamov A."/>
            <person name="Von Dassow P."/>
            <person name="Badger J.H."/>
            <person name="Coutinho P.M."/>
            <person name="Demir E."/>
            <person name="Dubchak I."/>
            <person name="Gentemann C."/>
            <person name="Eikrem W."/>
            <person name="Gready J.E."/>
            <person name="John U."/>
            <person name="Lanier W."/>
            <person name="Lindquist E.A."/>
            <person name="Lucas S."/>
            <person name="Mayer K.F."/>
            <person name="Moreau H."/>
            <person name="Not F."/>
            <person name="Otillar R."/>
            <person name="Panaud O."/>
            <person name="Pangilinan J."/>
            <person name="Paulsen I."/>
            <person name="Piegu B."/>
            <person name="Poliakov A."/>
            <person name="Robbens S."/>
            <person name="Schmutz J."/>
            <person name="Toulza E."/>
            <person name="Wyss T."/>
            <person name="Zelensky A."/>
            <person name="Zhou K."/>
            <person name="Armbrust E.V."/>
            <person name="Bhattacharya D."/>
            <person name="Goodenough U.W."/>
            <person name="Van de Peer Y."/>
            <person name="Grigoriev I.V."/>
        </authorList>
    </citation>
    <scope>NUCLEOTIDE SEQUENCE [LARGE SCALE GENOMIC DNA]</scope>
    <source>
        <strain evidence="3">RCC299 / NOUM17</strain>
    </source>
</reference>
<feature type="region of interest" description="Disordered" evidence="1">
    <location>
        <begin position="45"/>
        <end position="64"/>
    </location>
</feature>
<dbReference type="InParanoid" id="C1EBR5"/>
<evidence type="ECO:0000313" key="2">
    <source>
        <dbReference type="EMBL" id="ACO65459.1"/>
    </source>
</evidence>
<accession>C1EBR5</accession>
<gene>
    <name evidence="2" type="ORF">MICPUN_61163</name>
</gene>
<dbReference type="RefSeq" id="XP_002504201.1">
    <property type="nucleotide sequence ID" value="XM_002504155.1"/>
</dbReference>
<organism evidence="2 3">
    <name type="scientific">Micromonas commoda (strain RCC299 / NOUM17 / CCMP2709)</name>
    <name type="common">Picoplanktonic green alga</name>
    <dbReference type="NCBI Taxonomy" id="296587"/>
    <lineage>
        <taxon>Eukaryota</taxon>
        <taxon>Viridiplantae</taxon>
        <taxon>Chlorophyta</taxon>
        <taxon>Mamiellophyceae</taxon>
        <taxon>Mamiellales</taxon>
        <taxon>Mamiellaceae</taxon>
        <taxon>Micromonas</taxon>
    </lineage>
</organism>
<evidence type="ECO:0000313" key="3">
    <source>
        <dbReference type="Proteomes" id="UP000002009"/>
    </source>
</evidence>